<evidence type="ECO:0000256" key="5">
    <source>
        <dbReference type="HAMAP-Rule" id="MF_01334"/>
    </source>
</evidence>
<keyword evidence="2 5" id="KW-0694">RNA-binding</keyword>
<dbReference type="RefSeq" id="WP_315745846.1">
    <property type="nucleotide sequence ID" value="NZ_JAVYAA010000003.1"/>
</dbReference>
<feature type="domain" description="Large ribosomal subunit protein bL25 L25" evidence="6">
    <location>
        <begin position="10"/>
        <end position="94"/>
    </location>
</feature>
<dbReference type="GO" id="GO:0008097">
    <property type="term" value="F:5S rRNA binding"/>
    <property type="evidence" value="ECO:0007669"/>
    <property type="project" value="InterPro"/>
</dbReference>
<reference evidence="9" key="1">
    <citation type="submission" date="2023-09" db="EMBL/GenBank/DDBJ databases">
        <title>Paenibacillus sp. chi10 Genome sequencing and assembly.</title>
        <authorList>
            <person name="Kim I."/>
        </authorList>
    </citation>
    <scope>NUCLEOTIDE SEQUENCE [LARGE SCALE GENOMIC DNA]</scope>
    <source>
        <strain evidence="9">chi10</strain>
    </source>
</reference>
<dbReference type="InterPro" id="IPR020057">
    <property type="entry name" value="Ribosomal_bL25_b-dom"/>
</dbReference>
<evidence type="ECO:0000259" key="6">
    <source>
        <dbReference type="Pfam" id="PF01386"/>
    </source>
</evidence>
<comment type="similarity">
    <text evidence="5">Belongs to the bacterial ribosomal protein bL25 family. CTC subfamily.</text>
</comment>
<dbReference type="Pfam" id="PF14693">
    <property type="entry name" value="Ribosomal_TL5_C"/>
    <property type="match status" value="1"/>
</dbReference>
<evidence type="ECO:0000256" key="1">
    <source>
        <dbReference type="ARBA" id="ARBA00022730"/>
    </source>
</evidence>
<protein>
    <recommendedName>
        <fullName evidence="5">Large ribosomal subunit protein bL25</fullName>
    </recommendedName>
    <alternativeName>
        <fullName evidence="5">General stress protein CTC</fullName>
    </alternativeName>
</protein>
<proteinExistence type="inferred from homology"/>
<dbReference type="HAMAP" id="MF_01334">
    <property type="entry name" value="Ribosomal_bL25_CTC"/>
    <property type="match status" value="1"/>
</dbReference>
<dbReference type="InterPro" id="IPR020056">
    <property type="entry name" value="Rbsml_bL25/Gln-tRNA_synth_N"/>
</dbReference>
<gene>
    <name evidence="5" type="primary">rplY</name>
    <name evidence="5" type="synonym">ctc</name>
    <name evidence="8" type="ORF">RQP50_14570</name>
</gene>
<dbReference type="Pfam" id="PF01386">
    <property type="entry name" value="Ribosomal_L25p"/>
    <property type="match status" value="1"/>
</dbReference>
<dbReference type="InterPro" id="IPR029751">
    <property type="entry name" value="Ribosomal_L25_dom"/>
</dbReference>
<evidence type="ECO:0000313" key="9">
    <source>
        <dbReference type="Proteomes" id="UP001250538"/>
    </source>
</evidence>
<comment type="caution">
    <text evidence="8">The sequence shown here is derived from an EMBL/GenBank/DDBJ whole genome shotgun (WGS) entry which is preliminary data.</text>
</comment>
<dbReference type="PANTHER" id="PTHR33284:SF1">
    <property type="entry name" value="RIBOSOMAL PROTEIN L25_GLN-TRNA SYNTHETASE, ANTI-CODON-BINDING DOMAIN-CONTAINING PROTEIN"/>
    <property type="match status" value="1"/>
</dbReference>
<feature type="domain" description="Large ribosomal subunit protein bL25 beta" evidence="7">
    <location>
        <begin position="103"/>
        <end position="184"/>
    </location>
</feature>
<evidence type="ECO:0000256" key="3">
    <source>
        <dbReference type="ARBA" id="ARBA00022980"/>
    </source>
</evidence>
<dbReference type="EMBL" id="JAVYAA010000003">
    <property type="protein sequence ID" value="MDT8977459.1"/>
    <property type="molecule type" value="Genomic_DNA"/>
</dbReference>
<dbReference type="PANTHER" id="PTHR33284">
    <property type="entry name" value="RIBOSOMAL PROTEIN L25/GLN-TRNA SYNTHETASE, ANTI-CODON-BINDING DOMAIN-CONTAINING PROTEIN"/>
    <property type="match status" value="1"/>
</dbReference>
<dbReference type="GO" id="GO:0003735">
    <property type="term" value="F:structural constituent of ribosome"/>
    <property type="evidence" value="ECO:0007669"/>
    <property type="project" value="InterPro"/>
</dbReference>
<dbReference type="Gene3D" id="2.40.240.10">
    <property type="entry name" value="Ribosomal Protein L25, Chain P"/>
    <property type="match status" value="1"/>
</dbReference>
<name>A0AAJ2N9B9_9BACL</name>
<dbReference type="InterPro" id="IPR011035">
    <property type="entry name" value="Ribosomal_bL25/Gln-tRNA_synth"/>
</dbReference>
<dbReference type="GO" id="GO:0022625">
    <property type="term" value="C:cytosolic large ribosomal subunit"/>
    <property type="evidence" value="ECO:0007669"/>
    <property type="project" value="TreeGrafter"/>
</dbReference>
<keyword evidence="1 5" id="KW-0699">rRNA-binding</keyword>
<evidence type="ECO:0000313" key="8">
    <source>
        <dbReference type="EMBL" id="MDT8977459.1"/>
    </source>
</evidence>
<accession>A0AAJ2N9B9</accession>
<keyword evidence="9" id="KW-1185">Reference proteome</keyword>
<dbReference type="NCBIfam" id="TIGR00731">
    <property type="entry name" value="bL25_bact_ctc"/>
    <property type="match status" value="1"/>
</dbReference>
<dbReference type="AlphaFoldDB" id="A0AAJ2N9B9"/>
<dbReference type="GO" id="GO:0006412">
    <property type="term" value="P:translation"/>
    <property type="evidence" value="ECO:0007669"/>
    <property type="project" value="UniProtKB-UniRule"/>
</dbReference>
<comment type="subunit">
    <text evidence="5">Part of the 50S ribosomal subunit; part of the 5S rRNA/L5/L18/L25 subcomplex. Contacts the 5S rRNA. Binds to the 5S rRNA independently of L5 and L18.</text>
</comment>
<dbReference type="SUPFAM" id="SSF50715">
    <property type="entry name" value="Ribosomal protein L25-like"/>
    <property type="match status" value="1"/>
</dbReference>
<comment type="function">
    <text evidence="5">This is one of the proteins that binds to the 5S RNA in the ribosome where it forms part of the central protuberance.</text>
</comment>
<evidence type="ECO:0000256" key="4">
    <source>
        <dbReference type="ARBA" id="ARBA00023274"/>
    </source>
</evidence>
<dbReference type="Proteomes" id="UP001250538">
    <property type="component" value="Unassembled WGS sequence"/>
</dbReference>
<evidence type="ECO:0000256" key="2">
    <source>
        <dbReference type="ARBA" id="ARBA00022884"/>
    </source>
</evidence>
<dbReference type="Gene3D" id="2.170.120.20">
    <property type="entry name" value="Ribosomal protein L25, beta domain"/>
    <property type="match status" value="1"/>
</dbReference>
<dbReference type="InterPro" id="IPR001021">
    <property type="entry name" value="Ribosomal_bL25_long"/>
</dbReference>
<dbReference type="InterPro" id="IPR037121">
    <property type="entry name" value="Ribosomal_bL25_C"/>
</dbReference>
<keyword evidence="3 5" id="KW-0689">Ribosomal protein</keyword>
<dbReference type="InterPro" id="IPR020930">
    <property type="entry name" value="Ribosomal_uL5_bac-type"/>
</dbReference>
<evidence type="ECO:0000259" key="7">
    <source>
        <dbReference type="Pfam" id="PF14693"/>
    </source>
</evidence>
<organism evidence="8 9">
    <name type="scientific">Paenibacillus suaedae</name>
    <dbReference type="NCBI Taxonomy" id="3077233"/>
    <lineage>
        <taxon>Bacteria</taxon>
        <taxon>Bacillati</taxon>
        <taxon>Bacillota</taxon>
        <taxon>Bacilli</taxon>
        <taxon>Bacillales</taxon>
        <taxon>Paenibacillaceae</taxon>
        <taxon>Paenibacillus</taxon>
    </lineage>
</organism>
<dbReference type="CDD" id="cd00495">
    <property type="entry name" value="Ribosomal_L25_TL5_CTC"/>
    <property type="match status" value="1"/>
</dbReference>
<keyword evidence="4 5" id="KW-0687">Ribonucleoprotein</keyword>
<sequence>MNAQGKTYQLKAERRTDFTRSSLRELRQKGRIPGVVYGADIESTALHVDSRDFVKLAHVGRTEVFQLQVEGMKPVQALIKDVVKQDGSYAHVDFQQVSANHPIRIHVPIEYIGTPAGVKKGGILQTQETSLEIEGLPAHLPSVIQVDISHLGIGGKMLVEDVQIPEHIHLLSHKNELLVSIVTQRGIEEVEDEESEAAAAPASVEA</sequence>